<dbReference type="EMBL" id="JBHLZU010000005">
    <property type="protein sequence ID" value="MFB9903555.1"/>
    <property type="molecule type" value="Genomic_DNA"/>
</dbReference>
<evidence type="ECO:0000313" key="2">
    <source>
        <dbReference type="EMBL" id="MFB9903555.1"/>
    </source>
</evidence>
<feature type="transmembrane region" description="Helical" evidence="1">
    <location>
        <begin position="39"/>
        <end position="60"/>
    </location>
</feature>
<gene>
    <name evidence="2" type="ORF">ACFFQA_06355</name>
</gene>
<feature type="transmembrane region" description="Helical" evidence="1">
    <location>
        <begin position="243"/>
        <end position="265"/>
    </location>
</feature>
<dbReference type="RefSeq" id="WP_377850696.1">
    <property type="nucleotide sequence ID" value="NZ_JBHLZU010000005.1"/>
</dbReference>
<name>A0ABV5ZT33_9PSEU</name>
<dbReference type="Proteomes" id="UP001589693">
    <property type="component" value="Unassembled WGS sequence"/>
</dbReference>
<accession>A0ABV5ZT33</accession>
<evidence type="ECO:0000313" key="3">
    <source>
        <dbReference type="Proteomes" id="UP001589693"/>
    </source>
</evidence>
<keyword evidence="1" id="KW-0812">Transmembrane</keyword>
<comment type="caution">
    <text evidence="2">The sequence shown here is derived from an EMBL/GenBank/DDBJ whole genome shotgun (WGS) entry which is preliminary data.</text>
</comment>
<feature type="transmembrane region" description="Helical" evidence="1">
    <location>
        <begin position="198"/>
        <end position="215"/>
    </location>
</feature>
<dbReference type="Pfam" id="PF12730">
    <property type="entry name" value="ABC2_membrane_4"/>
    <property type="match status" value="1"/>
</dbReference>
<keyword evidence="1" id="KW-0472">Membrane</keyword>
<keyword evidence="3" id="KW-1185">Reference proteome</keyword>
<dbReference type="PANTHER" id="PTHR37305:SF1">
    <property type="entry name" value="MEMBRANE PROTEIN"/>
    <property type="match status" value="1"/>
</dbReference>
<reference evidence="2 3" key="1">
    <citation type="submission" date="2024-09" db="EMBL/GenBank/DDBJ databases">
        <authorList>
            <person name="Sun Q."/>
            <person name="Mori K."/>
        </authorList>
    </citation>
    <scope>NUCLEOTIDE SEQUENCE [LARGE SCALE GENOMIC DNA]</scope>
    <source>
        <strain evidence="2 3">TBRC 7907</strain>
    </source>
</reference>
<sequence>MSNSATPTVKSPVKHKASGLPTTIASEWTKIWSLRTTRILLLVAVGLAALAAALFVLTSAVTTGTGIADRDVFDVVSTSLLGSDAAALTLMVMAATTIGSEYSTGMIRVTLTASPKRSQFLAAKTVVIAVVTYVVGLVAAFVAYGVGQLILLSQGLDIASLADPRILRLIAGSALMAPLYGLIAVAFGIVFRSTAGGIVSALVALVIPSIVGWLGEAGNGIMAYLPGEALHNVAGLTPATAPYAIGTGVSAIVLVAWVLLVLVIAQSLLAKRDA</sequence>
<proteinExistence type="predicted"/>
<dbReference type="PANTHER" id="PTHR37305">
    <property type="entry name" value="INTEGRAL MEMBRANE PROTEIN-RELATED"/>
    <property type="match status" value="1"/>
</dbReference>
<feature type="transmembrane region" description="Helical" evidence="1">
    <location>
        <begin position="80"/>
        <end position="100"/>
    </location>
</feature>
<keyword evidence="1" id="KW-1133">Transmembrane helix</keyword>
<organism evidence="2 3">
    <name type="scientific">Allokutzneria oryzae</name>
    <dbReference type="NCBI Taxonomy" id="1378989"/>
    <lineage>
        <taxon>Bacteria</taxon>
        <taxon>Bacillati</taxon>
        <taxon>Actinomycetota</taxon>
        <taxon>Actinomycetes</taxon>
        <taxon>Pseudonocardiales</taxon>
        <taxon>Pseudonocardiaceae</taxon>
        <taxon>Allokutzneria</taxon>
    </lineage>
</organism>
<protein>
    <submittedName>
        <fullName evidence="2">ABC transporter permease</fullName>
    </submittedName>
</protein>
<evidence type="ECO:0000256" key="1">
    <source>
        <dbReference type="SAM" id="Phobius"/>
    </source>
</evidence>
<feature type="transmembrane region" description="Helical" evidence="1">
    <location>
        <begin position="121"/>
        <end position="146"/>
    </location>
</feature>
<feature type="transmembrane region" description="Helical" evidence="1">
    <location>
        <begin position="166"/>
        <end position="191"/>
    </location>
</feature>